<dbReference type="InterPro" id="IPR020845">
    <property type="entry name" value="AMP-binding_CS"/>
</dbReference>
<feature type="transmembrane region" description="Helical" evidence="4">
    <location>
        <begin position="182"/>
        <end position="201"/>
    </location>
</feature>
<feature type="transmembrane region" description="Helical" evidence="4">
    <location>
        <begin position="394"/>
        <end position="411"/>
    </location>
</feature>
<comment type="caution">
    <text evidence="6">The sequence shown here is derived from an EMBL/GenBank/DDBJ whole genome shotgun (WGS) entry which is preliminary data.</text>
</comment>
<feature type="transmembrane region" description="Helical" evidence="4">
    <location>
        <begin position="239"/>
        <end position="261"/>
    </location>
</feature>
<dbReference type="InterPro" id="IPR011701">
    <property type="entry name" value="MFS"/>
</dbReference>
<evidence type="ECO:0000256" key="2">
    <source>
        <dbReference type="ARBA" id="ARBA00022989"/>
    </source>
</evidence>
<keyword evidence="1 4" id="KW-0812">Transmembrane</keyword>
<dbReference type="GO" id="GO:0008922">
    <property type="term" value="F:long-chain fatty acid [acyl-carrier-protein] ligase activity"/>
    <property type="evidence" value="ECO:0007669"/>
    <property type="project" value="UniProtKB-EC"/>
</dbReference>
<dbReference type="InterPro" id="IPR002123">
    <property type="entry name" value="Plipid/glycerol_acylTrfase"/>
</dbReference>
<keyword evidence="6" id="KW-0012">Acyltransferase</keyword>
<evidence type="ECO:0000313" key="6">
    <source>
        <dbReference type="EMBL" id="MBB6056604.1"/>
    </source>
</evidence>
<dbReference type="GO" id="GO:0008779">
    <property type="term" value="F:acyl-[acyl-carrier-protein]-phospholipid O-acyltransferase activity"/>
    <property type="evidence" value="ECO:0007669"/>
    <property type="project" value="UniProtKB-EC"/>
</dbReference>
<dbReference type="InterPro" id="IPR036259">
    <property type="entry name" value="MFS_trans_sf"/>
</dbReference>
<dbReference type="EC" id="6.2.1.20" evidence="6"/>
<proteinExistence type="predicted"/>
<keyword evidence="3 4" id="KW-0472">Membrane</keyword>
<feature type="transmembrane region" description="Helical" evidence="4">
    <location>
        <begin position="299"/>
        <end position="322"/>
    </location>
</feature>
<dbReference type="InterPro" id="IPR042099">
    <property type="entry name" value="ANL_N_sf"/>
</dbReference>
<keyword evidence="6" id="KW-0436">Ligase</keyword>
<evidence type="ECO:0000313" key="7">
    <source>
        <dbReference type="Proteomes" id="UP000585721"/>
    </source>
</evidence>
<organism evidence="6 7">
    <name type="scientific">Tolumonas osonensis</name>
    <dbReference type="NCBI Taxonomy" id="675874"/>
    <lineage>
        <taxon>Bacteria</taxon>
        <taxon>Pseudomonadati</taxon>
        <taxon>Pseudomonadota</taxon>
        <taxon>Gammaproteobacteria</taxon>
        <taxon>Aeromonadales</taxon>
        <taxon>Aeromonadaceae</taxon>
        <taxon>Tolumonas</taxon>
    </lineage>
</organism>
<dbReference type="EC" id="2.3.1.40" evidence="6"/>
<evidence type="ECO:0000256" key="4">
    <source>
        <dbReference type="SAM" id="Phobius"/>
    </source>
</evidence>
<gene>
    <name evidence="6" type="ORF">HNR75_002542</name>
</gene>
<dbReference type="GO" id="GO:0031956">
    <property type="term" value="F:medium-chain fatty acid-CoA ligase activity"/>
    <property type="evidence" value="ECO:0007669"/>
    <property type="project" value="TreeGrafter"/>
</dbReference>
<evidence type="ECO:0000256" key="3">
    <source>
        <dbReference type="ARBA" id="ARBA00023136"/>
    </source>
</evidence>
<dbReference type="Pfam" id="PF01553">
    <property type="entry name" value="Acyltransferase"/>
    <property type="match status" value="1"/>
</dbReference>
<keyword evidence="2 4" id="KW-1133">Transmembrane helix</keyword>
<dbReference type="EMBL" id="JACHGR010000008">
    <property type="protein sequence ID" value="MBB6056604.1"/>
    <property type="molecule type" value="Genomic_DNA"/>
</dbReference>
<feature type="transmembrane region" description="Helical" evidence="4">
    <location>
        <begin position="273"/>
        <end position="292"/>
    </location>
</feature>
<sequence length="1156" mass="127652">MFKLLSQRGALAFLLAGFMNAFVDLGHKIIIQNTVFKIYDGSQQVILTAIVNALILLPFIMFFAPAGFSSDKYPKDKVMRWSAWIAVGLTLAITLCYYQGWFWPAFVMTFLLAIQATFYSPAKYGYIQALFGKSHLAEANGAVQAVSIIAILAGTVAFTVVFELWFPAGTESSGPILQSLAPAGWMLVGCTVLELALLYRLPTLEHPEPMPAFDWKNSLHIKQFHQELQPVLERDVIRLSVLGLSLFWAVGQVLLAAFPAFAKETAGIENTLVLQGVLACTGLGIALGSWLAARFSRNYIATSLIPVGIVGVATGLVMLPQFTSTTLYALDFLLIGTAGGMFIVPLNALIQFHSREDELGKVIAGNNLFQNIAMLSFLVLTVVVAELGYDGKHLLYLMAVVTVLGCIYTISKMPQSLLRFIAQGLLSQRYKVDIQGIQNIPSTGGVLLLGNHISWIDWAIVQIASPRPVRFVIIKSIYEHKYLKWLFRLYGCIPIANTGSRRALETISELLNQGEVVCLFPEGSISRNGHLGEFRRGFELACRRVNDDVVIVPFYLRGLWGSQFSRSSNKLKTLRRSGYYREIIVAFGQPQPKTSNATFVKQRVFDLSVQSWQRHVENLPTLTNAWISSVKKAERRRLSLADGISKPLTADKALTAAWALSHRIRQISPEQNIGVLLPTSTGGVLCNMATLLAGKTIVNLNYTASKNALIAAIEQADIQTIYTSRRFIERLVKRNPDAVSVLEGRYIIYLEDLRSQIHFNETFWRWLAIRMLPARILKHLCNHAHDSQQTAAILFSSGSEGSPKGVMLSHQNIMANLKQISDVVNTQEQDVLMSCLPLFHAFGLTVNQFMPLIEGIPVVCHADPTDAVGVAKNVAQYRATILCGTSTFFRLYAKHPKVHPLMMESLRIVVAGAEKLNPAVREAFLSRFNKHILEGYGATETTPVASVNLPDCLDTQYWDLQIGSKTGSVGMPLPGSSVRIVDPETFEQLPTGSDGMILIGGPQVMQGYLNNPEKTASVIKEIDDSRWYVTGDKGHLDEDGFLFIVDRYSRFAKIGGEMISLTTVEQAVQKALPEETEVIAVNLPDEKKGEQIVLLTTVSLDPDGLRKTMLAQGCPPLLLPSRILQLTHLPKLGSGKTDFSLARQVAQQTQEQDPAV</sequence>
<keyword evidence="7" id="KW-1185">Reference proteome</keyword>
<dbReference type="SUPFAM" id="SSF103473">
    <property type="entry name" value="MFS general substrate transporter"/>
    <property type="match status" value="1"/>
</dbReference>
<feature type="transmembrane region" description="Helical" evidence="4">
    <location>
        <begin position="141"/>
        <end position="162"/>
    </location>
</feature>
<dbReference type="AlphaFoldDB" id="A0A841GBT3"/>
<dbReference type="PROSITE" id="PS00455">
    <property type="entry name" value="AMP_BINDING"/>
    <property type="match status" value="1"/>
</dbReference>
<dbReference type="Gene3D" id="3.30.300.30">
    <property type="match status" value="1"/>
</dbReference>
<dbReference type="SUPFAM" id="SSF56801">
    <property type="entry name" value="Acetyl-CoA synthetase-like"/>
    <property type="match status" value="1"/>
</dbReference>
<feature type="transmembrane region" description="Helical" evidence="4">
    <location>
        <begin position="45"/>
        <end position="66"/>
    </location>
</feature>
<feature type="transmembrane region" description="Helical" evidence="4">
    <location>
        <begin position="78"/>
        <end position="95"/>
    </location>
</feature>
<dbReference type="GO" id="GO:0006631">
    <property type="term" value="P:fatty acid metabolic process"/>
    <property type="evidence" value="ECO:0007669"/>
    <property type="project" value="TreeGrafter"/>
</dbReference>
<dbReference type="SUPFAM" id="SSF69593">
    <property type="entry name" value="Glycerol-3-phosphate (1)-acyltransferase"/>
    <property type="match status" value="1"/>
</dbReference>
<dbReference type="Pfam" id="PF00501">
    <property type="entry name" value="AMP-binding"/>
    <property type="match status" value="1"/>
</dbReference>
<dbReference type="Gene3D" id="3.40.50.12780">
    <property type="entry name" value="N-terminal domain of ligase-like"/>
    <property type="match status" value="1"/>
</dbReference>
<name>A0A841GBT3_9GAMM</name>
<keyword evidence="6" id="KW-0808">Transferase</keyword>
<accession>A0A841GBT3</accession>
<evidence type="ECO:0000259" key="5">
    <source>
        <dbReference type="SMART" id="SM00563"/>
    </source>
</evidence>
<dbReference type="NCBIfam" id="NF006386">
    <property type="entry name" value="PRK08633.1"/>
    <property type="match status" value="1"/>
</dbReference>
<dbReference type="GO" id="GO:0022857">
    <property type="term" value="F:transmembrane transporter activity"/>
    <property type="evidence" value="ECO:0007669"/>
    <property type="project" value="InterPro"/>
</dbReference>
<feature type="domain" description="Phospholipid/glycerol acyltransferase" evidence="5">
    <location>
        <begin position="446"/>
        <end position="559"/>
    </location>
</feature>
<feature type="transmembrane region" description="Helical" evidence="4">
    <location>
        <begin position="101"/>
        <end position="120"/>
    </location>
</feature>
<dbReference type="InterPro" id="IPR045851">
    <property type="entry name" value="AMP-bd_C_sf"/>
</dbReference>
<dbReference type="RefSeq" id="WP_188027322.1">
    <property type="nucleotide sequence ID" value="NZ_JACHGR010000008.1"/>
</dbReference>
<dbReference type="SMART" id="SM00563">
    <property type="entry name" value="PlsC"/>
    <property type="match status" value="1"/>
</dbReference>
<feature type="transmembrane region" description="Helical" evidence="4">
    <location>
        <begin position="371"/>
        <end position="388"/>
    </location>
</feature>
<dbReference type="Proteomes" id="UP000585721">
    <property type="component" value="Unassembled WGS sequence"/>
</dbReference>
<evidence type="ECO:0000256" key="1">
    <source>
        <dbReference type="ARBA" id="ARBA00022692"/>
    </source>
</evidence>
<dbReference type="PANTHER" id="PTHR43201">
    <property type="entry name" value="ACYL-COA SYNTHETASE"/>
    <property type="match status" value="1"/>
</dbReference>
<dbReference type="CDD" id="cd06173">
    <property type="entry name" value="MFS_MefA_like"/>
    <property type="match status" value="1"/>
</dbReference>
<reference evidence="6 7" key="1">
    <citation type="submission" date="2020-08" db="EMBL/GenBank/DDBJ databases">
        <title>Genomic Encyclopedia of Type Strains, Phase IV (KMG-IV): sequencing the most valuable type-strain genomes for metagenomic binning, comparative biology and taxonomic classification.</title>
        <authorList>
            <person name="Goeker M."/>
        </authorList>
    </citation>
    <scope>NUCLEOTIDE SEQUENCE [LARGE SCALE GENOMIC DNA]</scope>
    <source>
        <strain evidence="6 7">DSM 22975</strain>
    </source>
</reference>
<dbReference type="Gene3D" id="1.20.1250.20">
    <property type="entry name" value="MFS general substrate transporter like domains"/>
    <property type="match status" value="1"/>
</dbReference>
<protein>
    <submittedName>
        <fullName evidence="6">Acyl-[acyl-carrier-protein]-phospholipid O-acyltransferase/long-chain-fatty-acid--[acyl-carrier-protein] ligase</fullName>
        <ecNumber evidence="6">2.3.1.40</ecNumber>
        <ecNumber evidence="6">6.2.1.20</ecNumber>
    </submittedName>
</protein>
<dbReference type="InterPro" id="IPR000873">
    <property type="entry name" value="AMP-dep_synth/lig_dom"/>
</dbReference>
<dbReference type="PANTHER" id="PTHR43201:SF32">
    <property type="entry name" value="2-SUCCINYLBENZOATE--COA LIGASE, CHLOROPLASTIC_PEROXISOMAL"/>
    <property type="match status" value="1"/>
</dbReference>
<dbReference type="CDD" id="cd07989">
    <property type="entry name" value="LPLAT_AGPAT-like"/>
    <property type="match status" value="1"/>
</dbReference>
<dbReference type="Pfam" id="PF07690">
    <property type="entry name" value="MFS_1"/>
    <property type="match status" value="1"/>
</dbReference>
<feature type="transmembrane region" description="Helical" evidence="4">
    <location>
        <begin position="328"/>
        <end position="350"/>
    </location>
</feature>